<evidence type="ECO:0000313" key="4">
    <source>
        <dbReference type="Ensembl" id="ENSVKKP00000013291.1"/>
    </source>
</evidence>
<reference evidence="4" key="2">
    <citation type="submission" date="2025-09" db="UniProtKB">
        <authorList>
            <consortium name="Ensembl"/>
        </authorList>
    </citation>
    <scope>IDENTIFICATION</scope>
</reference>
<name>A0A8D2JC10_VARKO</name>
<dbReference type="AlphaFoldDB" id="A0A8D2JC10"/>
<dbReference type="PANTHER" id="PTHR23268:SF31">
    <property type="entry name" value="T CELL RECEPTOR BETA VARIABLE 30"/>
    <property type="match status" value="1"/>
</dbReference>
<evidence type="ECO:0000313" key="5">
    <source>
        <dbReference type="Proteomes" id="UP000694545"/>
    </source>
</evidence>
<reference evidence="4" key="1">
    <citation type="submission" date="2025-08" db="UniProtKB">
        <authorList>
            <consortium name="Ensembl"/>
        </authorList>
    </citation>
    <scope>IDENTIFICATION</scope>
</reference>
<sequence>SIDCGGCCGEEYIIHWICFDTRLAGETSLKAKFRVNLVKETSNPSVYWYRHAPGRQMEILAYSVSPGSTNNVGPAHIKSTRAQTGNHFSLNITKLSVEDTGTYYCAWSHTLC</sequence>
<dbReference type="SMART" id="SM00406">
    <property type="entry name" value="IGv"/>
    <property type="match status" value="1"/>
</dbReference>
<organism evidence="4 5">
    <name type="scientific">Varanus komodoensis</name>
    <name type="common">Komodo dragon</name>
    <dbReference type="NCBI Taxonomy" id="61221"/>
    <lineage>
        <taxon>Eukaryota</taxon>
        <taxon>Metazoa</taxon>
        <taxon>Chordata</taxon>
        <taxon>Craniata</taxon>
        <taxon>Vertebrata</taxon>
        <taxon>Euteleostomi</taxon>
        <taxon>Lepidosauria</taxon>
        <taxon>Squamata</taxon>
        <taxon>Bifurcata</taxon>
        <taxon>Unidentata</taxon>
        <taxon>Episquamata</taxon>
        <taxon>Toxicofera</taxon>
        <taxon>Anguimorpha</taxon>
        <taxon>Paleoanguimorpha</taxon>
        <taxon>Varanoidea</taxon>
        <taxon>Varanidae</taxon>
        <taxon>Varanus</taxon>
    </lineage>
</organism>
<accession>A0A8D2JC10</accession>
<dbReference type="Pfam" id="PF07686">
    <property type="entry name" value="V-set"/>
    <property type="match status" value="1"/>
</dbReference>
<keyword evidence="5" id="KW-1185">Reference proteome</keyword>
<dbReference type="GO" id="GO:0002376">
    <property type="term" value="P:immune system process"/>
    <property type="evidence" value="ECO:0007669"/>
    <property type="project" value="UniProtKB-KW"/>
</dbReference>
<dbReference type="InterPro" id="IPR050413">
    <property type="entry name" value="TCR_beta_variable"/>
</dbReference>
<dbReference type="PROSITE" id="PS50835">
    <property type="entry name" value="IG_LIKE"/>
    <property type="match status" value="1"/>
</dbReference>
<evidence type="ECO:0000256" key="1">
    <source>
        <dbReference type="ARBA" id="ARBA00022729"/>
    </source>
</evidence>
<dbReference type="GO" id="GO:0005886">
    <property type="term" value="C:plasma membrane"/>
    <property type="evidence" value="ECO:0007669"/>
    <property type="project" value="TreeGrafter"/>
</dbReference>
<dbReference type="PANTHER" id="PTHR23268">
    <property type="entry name" value="T-CELL RECEPTOR BETA CHAIN"/>
    <property type="match status" value="1"/>
</dbReference>
<feature type="domain" description="Ig-like" evidence="3">
    <location>
        <begin position="18"/>
        <end position="112"/>
    </location>
</feature>
<dbReference type="SUPFAM" id="SSF48726">
    <property type="entry name" value="Immunoglobulin"/>
    <property type="match status" value="1"/>
</dbReference>
<dbReference type="Proteomes" id="UP000694545">
    <property type="component" value="Unplaced"/>
</dbReference>
<keyword evidence="2" id="KW-0391">Immunity</keyword>
<dbReference type="InterPro" id="IPR036179">
    <property type="entry name" value="Ig-like_dom_sf"/>
</dbReference>
<dbReference type="CDD" id="cd00099">
    <property type="entry name" value="IgV"/>
    <property type="match status" value="1"/>
</dbReference>
<dbReference type="InterPro" id="IPR013106">
    <property type="entry name" value="Ig_V-set"/>
</dbReference>
<dbReference type="Gene3D" id="2.60.40.10">
    <property type="entry name" value="Immunoglobulins"/>
    <property type="match status" value="1"/>
</dbReference>
<evidence type="ECO:0000259" key="3">
    <source>
        <dbReference type="PROSITE" id="PS50835"/>
    </source>
</evidence>
<dbReference type="GO" id="GO:0007166">
    <property type="term" value="P:cell surface receptor signaling pathway"/>
    <property type="evidence" value="ECO:0007669"/>
    <property type="project" value="TreeGrafter"/>
</dbReference>
<proteinExistence type="predicted"/>
<dbReference type="Ensembl" id="ENSVKKT00000013611.1">
    <property type="protein sequence ID" value="ENSVKKP00000013291.1"/>
    <property type="gene ID" value="ENSVKKG00000009187.1"/>
</dbReference>
<dbReference type="InterPro" id="IPR013783">
    <property type="entry name" value="Ig-like_fold"/>
</dbReference>
<protein>
    <recommendedName>
        <fullName evidence="3">Ig-like domain-containing protein</fullName>
    </recommendedName>
</protein>
<dbReference type="InterPro" id="IPR007110">
    <property type="entry name" value="Ig-like_dom"/>
</dbReference>
<evidence type="ECO:0000256" key="2">
    <source>
        <dbReference type="ARBA" id="ARBA00022859"/>
    </source>
</evidence>
<keyword evidence="1" id="KW-0732">Signal</keyword>